<dbReference type="FunFam" id="3.30.200.20:FF:000188">
    <property type="entry name" value="Hepatocyte growth factor receptor"/>
    <property type="match status" value="1"/>
</dbReference>
<evidence type="ECO:0000256" key="8">
    <source>
        <dbReference type="ARBA" id="ARBA00022729"/>
    </source>
</evidence>
<feature type="disulfide bond" evidence="23">
    <location>
        <begin position="291"/>
        <end position="357"/>
    </location>
</feature>
<feature type="signal peptide" evidence="28">
    <location>
        <begin position="1"/>
        <end position="21"/>
    </location>
</feature>
<name>A0A671NY27_9TELE</name>
<dbReference type="GO" id="GO:0007169">
    <property type="term" value="P:cell surface receptor protein tyrosine kinase signaling pathway"/>
    <property type="evidence" value="ECO:0007669"/>
    <property type="project" value="InterPro"/>
</dbReference>
<feature type="binding site" evidence="22 26">
    <location>
        <position position="1083"/>
    </location>
    <ligand>
        <name>ATP</name>
        <dbReference type="ChEBI" id="CHEBI:30616"/>
    </ligand>
</feature>
<feature type="binding site" evidence="22">
    <location>
        <position position="1181"/>
    </location>
    <ligand>
        <name>ATP</name>
        <dbReference type="ChEBI" id="CHEBI:30616"/>
    </ligand>
</feature>
<evidence type="ECO:0000256" key="3">
    <source>
        <dbReference type="ARBA" id="ARBA00010297"/>
    </source>
</evidence>
<dbReference type="SUPFAM" id="SSF101912">
    <property type="entry name" value="Sema domain"/>
    <property type="match status" value="1"/>
</dbReference>
<organism evidence="31 32">
    <name type="scientific">Sinocyclocheilus anshuiensis</name>
    <dbReference type="NCBI Taxonomy" id="1608454"/>
    <lineage>
        <taxon>Eukaryota</taxon>
        <taxon>Metazoa</taxon>
        <taxon>Chordata</taxon>
        <taxon>Craniata</taxon>
        <taxon>Vertebrata</taxon>
        <taxon>Euteleostomi</taxon>
        <taxon>Actinopterygii</taxon>
        <taxon>Neopterygii</taxon>
        <taxon>Teleostei</taxon>
        <taxon>Ostariophysi</taxon>
        <taxon>Cypriniformes</taxon>
        <taxon>Cyprinidae</taxon>
        <taxon>Cyprininae</taxon>
        <taxon>Sinocyclocheilus</taxon>
    </lineage>
</organism>
<dbReference type="SMART" id="SM00630">
    <property type="entry name" value="Sema"/>
    <property type="match status" value="1"/>
</dbReference>
<dbReference type="Gene3D" id="2.60.40.10">
    <property type="entry name" value="Immunoglobulins"/>
    <property type="match status" value="3"/>
</dbReference>
<evidence type="ECO:0000256" key="14">
    <source>
        <dbReference type="ARBA" id="ARBA00022989"/>
    </source>
</evidence>
<protein>
    <recommendedName>
        <fullName evidence="4">receptor protein-tyrosine kinase</fullName>
        <ecNumber evidence="4">2.7.10.1</ecNumber>
    </recommendedName>
</protein>
<dbReference type="InterPro" id="IPR002909">
    <property type="entry name" value="IPT_dom"/>
</dbReference>
<keyword evidence="10 22" id="KW-0547">Nucleotide-binding</keyword>
<feature type="modified residue" description="Phosphotyrosine; by autocatalysis" evidence="24">
    <location>
        <position position="1322"/>
    </location>
</feature>
<dbReference type="InterPro" id="IPR000719">
    <property type="entry name" value="Prot_kinase_dom"/>
</dbReference>
<evidence type="ECO:0000256" key="7">
    <source>
        <dbReference type="ARBA" id="ARBA00022692"/>
    </source>
</evidence>
<evidence type="ECO:0000256" key="2">
    <source>
        <dbReference type="ARBA" id="ARBA00004479"/>
    </source>
</evidence>
<evidence type="ECO:0000256" key="12">
    <source>
        <dbReference type="ARBA" id="ARBA00022840"/>
    </source>
</evidence>
<dbReference type="SUPFAM" id="SSF103575">
    <property type="entry name" value="Plexin repeat"/>
    <property type="match status" value="1"/>
</dbReference>
<dbReference type="InterPro" id="IPR050122">
    <property type="entry name" value="RTK"/>
</dbReference>
<keyword evidence="16" id="KW-0829">Tyrosine-protein kinase</keyword>
<comment type="similarity">
    <text evidence="3">Belongs to the plexin family.</text>
</comment>
<keyword evidence="18" id="KW-0675">Receptor</keyword>
<dbReference type="FunFam" id="1.10.510.10:FF:000093">
    <property type="entry name" value="Hepatocyte growth factor receptor"/>
    <property type="match status" value="1"/>
</dbReference>
<keyword evidence="15 27" id="KW-0472">Membrane</keyword>
<feature type="modified residue" description="Phosphotyrosine; by autocatalysis" evidence="24">
    <location>
        <position position="1329"/>
    </location>
</feature>
<evidence type="ECO:0000313" key="31">
    <source>
        <dbReference type="Ensembl" id="ENSSANP00000048492.1"/>
    </source>
</evidence>
<dbReference type="SMART" id="SM00219">
    <property type="entry name" value="TyrKc"/>
    <property type="match status" value="1"/>
</dbReference>
<evidence type="ECO:0000256" key="25">
    <source>
        <dbReference type="PROSITE-ProRule" id="PRU00352"/>
    </source>
</evidence>
<keyword evidence="13" id="KW-0832">Ubl conjugation</keyword>
<dbReference type="InterPro" id="IPR020635">
    <property type="entry name" value="Tyr_kinase_cat_dom"/>
</dbReference>
<dbReference type="Proteomes" id="UP000472260">
    <property type="component" value="Unassembled WGS sequence"/>
</dbReference>
<comment type="catalytic activity">
    <reaction evidence="20">
        <text>L-tyrosyl-[protein] + ATP = O-phospho-L-tyrosyl-[protein] + ADP + H(+)</text>
        <dbReference type="Rhea" id="RHEA:10596"/>
        <dbReference type="Rhea" id="RHEA-COMP:10136"/>
        <dbReference type="Rhea" id="RHEA-COMP:20101"/>
        <dbReference type="ChEBI" id="CHEBI:15378"/>
        <dbReference type="ChEBI" id="CHEBI:30616"/>
        <dbReference type="ChEBI" id="CHEBI:46858"/>
        <dbReference type="ChEBI" id="CHEBI:61978"/>
        <dbReference type="ChEBI" id="CHEBI:456216"/>
        <dbReference type="EC" id="2.7.10.1"/>
    </reaction>
</comment>
<feature type="chain" id="PRO_5025329559" description="receptor protein-tyrosine kinase" evidence="28">
    <location>
        <begin position="22"/>
        <end position="1356"/>
    </location>
</feature>
<dbReference type="InterPro" id="IPR016201">
    <property type="entry name" value="PSI"/>
</dbReference>
<dbReference type="InterPro" id="IPR011009">
    <property type="entry name" value="Kinase-like_dom_sf"/>
</dbReference>
<keyword evidence="8 28" id="KW-0732">Signal</keyword>
<feature type="domain" description="Sema" evidence="30">
    <location>
        <begin position="25"/>
        <end position="505"/>
    </location>
</feature>
<feature type="disulfide bond" evidence="23">
    <location>
        <begin position="93"/>
        <end position="96"/>
    </location>
</feature>
<evidence type="ECO:0000256" key="27">
    <source>
        <dbReference type="SAM" id="Phobius"/>
    </source>
</evidence>
<feature type="disulfide bond" evidence="23">
    <location>
        <begin position="510"/>
        <end position="528"/>
    </location>
</feature>
<evidence type="ECO:0000256" key="6">
    <source>
        <dbReference type="ARBA" id="ARBA00022679"/>
    </source>
</evidence>
<feature type="transmembrane region" description="Helical" evidence="27">
    <location>
        <begin position="928"/>
        <end position="950"/>
    </location>
</feature>
<dbReference type="SUPFAM" id="SSF81296">
    <property type="entry name" value="E set domains"/>
    <property type="match status" value="3"/>
</dbReference>
<evidence type="ECO:0000313" key="32">
    <source>
        <dbReference type="Proteomes" id="UP000472260"/>
    </source>
</evidence>
<dbReference type="GO" id="GO:0006909">
    <property type="term" value="P:phagocytosis"/>
    <property type="evidence" value="ECO:0007669"/>
    <property type="project" value="TreeGrafter"/>
</dbReference>
<dbReference type="InterPro" id="IPR014756">
    <property type="entry name" value="Ig_E-set"/>
</dbReference>
<dbReference type="CDD" id="cd00603">
    <property type="entry name" value="IPT_PCSR"/>
    <property type="match status" value="1"/>
</dbReference>
<dbReference type="GO" id="GO:0043235">
    <property type="term" value="C:receptor complex"/>
    <property type="evidence" value="ECO:0007669"/>
    <property type="project" value="TreeGrafter"/>
</dbReference>
<dbReference type="PANTHER" id="PTHR24416">
    <property type="entry name" value="TYROSINE-PROTEIN KINASE RECEPTOR"/>
    <property type="match status" value="1"/>
</dbReference>
<dbReference type="PANTHER" id="PTHR24416:SF564">
    <property type="entry name" value="MACROPHAGE-STIMULATING PROTEIN RECEPTOR"/>
    <property type="match status" value="1"/>
</dbReference>
<feature type="transmembrane region" description="Helical" evidence="27">
    <location>
        <begin position="1112"/>
        <end position="1133"/>
    </location>
</feature>
<evidence type="ECO:0000256" key="4">
    <source>
        <dbReference type="ARBA" id="ARBA00011902"/>
    </source>
</evidence>
<evidence type="ECO:0000256" key="15">
    <source>
        <dbReference type="ARBA" id="ARBA00023136"/>
    </source>
</evidence>
<dbReference type="Pfam" id="PF01437">
    <property type="entry name" value="PSI"/>
    <property type="match status" value="1"/>
</dbReference>
<keyword evidence="5" id="KW-0597">Phosphoprotein</keyword>
<dbReference type="SMART" id="SM00423">
    <property type="entry name" value="PSI"/>
    <property type="match status" value="1"/>
</dbReference>
<evidence type="ECO:0000256" key="24">
    <source>
        <dbReference type="PIRSR" id="PIRSR000617-4"/>
    </source>
</evidence>
<dbReference type="Pfam" id="PF07714">
    <property type="entry name" value="PK_Tyr_Ser-Thr"/>
    <property type="match status" value="1"/>
</dbReference>
<dbReference type="GO" id="GO:0007411">
    <property type="term" value="P:axon guidance"/>
    <property type="evidence" value="ECO:0007669"/>
    <property type="project" value="UniProtKB-ARBA"/>
</dbReference>
<feature type="disulfide bond" evidence="23">
    <location>
        <begin position="165"/>
        <end position="168"/>
    </location>
</feature>
<evidence type="ECO:0000256" key="16">
    <source>
        <dbReference type="ARBA" id="ARBA00023137"/>
    </source>
</evidence>
<reference evidence="31" key="2">
    <citation type="submission" date="2025-09" db="UniProtKB">
        <authorList>
            <consortium name="Ensembl"/>
        </authorList>
    </citation>
    <scope>IDENTIFICATION</scope>
</reference>
<dbReference type="InterPro" id="IPR008266">
    <property type="entry name" value="Tyr_kinase_AS"/>
</dbReference>
<dbReference type="CDD" id="cd05058">
    <property type="entry name" value="PTKc_Met_Ron"/>
    <property type="match status" value="1"/>
</dbReference>
<dbReference type="InterPro" id="IPR002165">
    <property type="entry name" value="Plexin_repeat"/>
</dbReference>
<dbReference type="InterPro" id="IPR013783">
    <property type="entry name" value="Ig-like_fold"/>
</dbReference>
<dbReference type="EC" id="2.7.10.1" evidence="4"/>
<dbReference type="Gene3D" id="3.30.1680.10">
    <property type="entry name" value="ligand-binding face of the semaphorins, domain 2"/>
    <property type="match status" value="1"/>
</dbReference>
<evidence type="ECO:0000256" key="20">
    <source>
        <dbReference type="ARBA" id="ARBA00051243"/>
    </source>
</evidence>
<feature type="domain" description="Protein kinase" evidence="29">
    <location>
        <begin position="1051"/>
        <end position="1317"/>
    </location>
</feature>
<dbReference type="Ensembl" id="ENSSANT00000051560.1">
    <property type="protein sequence ID" value="ENSSANP00000048492.1"/>
    <property type="gene ID" value="ENSSANG00000024375.1"/>
</dbReference>
<evidence type="ECO:0000256" key="26">
    <source>
        <dbReference type="PROSITE-ProRule" id="PRU10141"/>
    </source>
</evidence>
<dbReference type="InterPro" id="IPR036352">
    <property type="entry name" value="Semap_dom_sf"/>
</dbReference>
<reference evidence="31" key="1">
    <citation type="submission" date="2025-08" db="UniProtKB">
        <authorList>
            <consortium name="Ensembl"/>
        </authorList>
    </citation>
    <scope>IDENTIFICATION</scope>
</reference>
<feature type="binding site" evidence="22">
    <location>
        <begin position="1130"/>
        <end position="1133"/>
    </location>
    <ligand>
        <name>ATP</name>
        <dbReference type="ChEBI" id="CHEBI:30616"/>
    </ligand>
</feature>
<dbReference type="Pfam" id="PF01403">
    <property type="entry name" value="Sema"/>
    <property type="match status" value="1"/>
</dbReference>
<evidence type="ECO:0000256" key="28">
    <source>
        <dbReference type="SAM" id="SignalP"/>
    </source>
</evidence>
<feature type="disulfide bond" evidence="23">
    <location>
        <begin position="519"/>
        <end position="535"/>
    </location>
</feature>
<feature type="active site" description="Proton acceptor" evidence="21">
    <location>
        <position position="1177"/>
    </location>
</feature>
<evidence type="ECO:0000256" key="22">
    <source>
        <dbReference type="PIRSR" id="PIRSR000617-2"/>
    </source>
</evidence>
<evidence type="ECO:0000259" key="30">
    <source>
        <dbReference type="PROSITE" id="PS51004"/>
    </source>
</evidence>
<gene>
    <name evidence="31" type="primary">LOC107667025</name>
</gene>
<dbReference type="SUPFAM" id="SSF56112">
    <property type="entry name" value="Protein kinase-like (PK-like)"/>
    <property type="match status" value="1"/>
</dbReference>
<evidence type="ECO:0000256" key="9">
    <source>
        <dbReference type="ARBA" id="ARBA00022737"/>
    </source>
</evidence>
<evidence type="ECO:0000256" key="5">
    <source>
        <dbReference type="ARBA" id="ARBA00022553"/>
    </source>
</evidence>
<dbReference type="FunFam" id="2.60.40.10:FF:000213">
    <property type="entry name" value="Hepatocyte growth factor receptor"/>
    <property type="match status" value="1"/>
</dbReference>
<sequence>MFISPRTLLKCVWLQIHLTCALKSCPTVPQMNVNFSVTYSVSFFQTAKAIQNIVVNENFNEVYVASQNVVEALDKNLTKLWEIRTGPVGSPDCETCHCDIENELGMPLDADNQVLVLEPQGYFDFLYICGSTQFGVCNFLELNQSERPSNPECFFDKRANSPLACPDCVASPLGTKVSAVKYGFSTYFFTAATINTTIAGSFGKQSLSIRRLLATENGFDSQVKGLTVLPEFQDTFTIDYIYTFSTPEYVYFLSVQWESPMKPNAKLQTHLGRLPIKDSEPWMYREIVLECRFEPKRRRRSSWIKDIVYNSVQAAHFSTAGKELADEIGVKMDSPILYGVFAETDEKGNPIRKSAMCAFPIDDVNSEIEKGVESCCSSGTERLSRGLCHFQPCEMCPHENPDDLTCNAIPTMVAKPCYRVDFFDRQMNNVLFTSILVTTIETKTVAHIGTDDGRLLQVILSRSSLVVFANYSLVEEMQKVSRIAAVHSSESLLLVVENKLINVSPRGPGCAHFLNCSVCLAAPKFMGCGWCDGVCSQMHQCKDQWSSNSCPPVITQFFPRTVPSNGKSEITLCGWNLQSSYRPAITQTSHQVYVGKSSCTVIPEKSSSSQLVCRIDGEVSGPEQTVDITIQVDEKSVESGYFISGKAIIQGFSFVTPEITDISPGLGPKIGGTLITLSGKYLDAGGSRTVSLGDRICPVQSISSDGTSVVCRSEGAEETSEVDVKVLIDESTISATKKFRYVVNPEVTTVKPNCGFRRGSKITIIGQNLDSVSQAVINYKGSNTTPVQTVCVSQGNPNQMECTSPVCEESTGILSVDLDGAKELLPQTFTCHANGEPIPFETEGHVLELSPGQDKVSLHHKKLALVSDCMKIIMTINGVDCKATVLDNEVTCRIPKNLTIPSQGVPVKLLVNGEEYDIGVVVTTNSNFIVGMVLCILAAIGVGAALAYVAMARERKKRKSAALAQVRLSLHSTHTAVENYDRSPDGDYRRGLTVSPFQGSSTTFSSLPYAGSMDSAVAPLIQSQAISMSALRPDLLEEVKNVLIPHNKVKIQHDQIIGKGHFGTVYHGYLTDSDEKEIHCAVKSLNRITDLEEVEQFLIEGIFMKAFHHPHVLSLLGIVLPSDGLPLVILPYMKHGDLRHFIRSAQRNPTVKDLIGFGLQVAKGMEYLANKKFVHRDLAARNCMLDESFTVKVADFGMARDVYDKEYYSVKDSKKAKLPVKWMALESLQTQKFTTKSDVWSFGVLMWELMTRGASPYPDVDPYDITTYLMQGRRLLQPQYCLDSLWSIMLQCWNPEPEKRPSFPSLVKVIQDIHYSLEGEHYINLQITYVNLDQPRPYPPLSPALPSSEHSDQSST</sequence>
<evidence type="ECO:0000256" key="11">
    <source>
        <dbReference type="ARBA" id="ARBA00022777"/>
    </source>
</evidence>
<dbReference type="InterPro" id="IPR001627">
    <property type="entry name" value="Semap_dom"/>
</dbReference>
<evidence type="ECO:0000256" key="19">
    <source>
        <dbReference type="ARBA" id="ARBA00023180"/>
    </source>
</evidence>
<feature type="modified residue" description="Phosphotyrosine; by autocatalysis" evidence="24">
    <location>
        <position position="1208"/>
    </location>
</feature>
<dbReference type="Gene3D" id="3.30.200.20">
    <property type="entry name" value="Phosphorylase Kinase, domain 1"/>
    <property type="match status" value="1"/>
</dbReference>
<evidence type="ECO:0000256" key="21">
    <source>
        <dbReference type="PIRSR" id="PIRSR000617-1"/>
    </source>
</evidence>
<dbReference type="InterPro" id="IPR001245">
    <property type="entry name" value="Ser-Thr/Tyr_kinase_cat_dom"/>
</dbReference>
<keyword evidence="11" id="KW-0418">Kinase</keyword>
<dbReference type="GO" id="GO:0005524">
    <property type="term" value="F:ATP binding"/>
    <property type="evidence" value="ECO:0007669"/>
    <property type="project" value="UniProtKB-UniRule"/>
</dbReference>
<keyword evidence="7 27" id="KW-0812">Transmembrane</keyword>
<dbReference type="PROSITE" id="PS00109">
    <property type="entry name" value="PROTEIN_KINASE_TYR"/>
    <property type="match status" value="1"/>
</dbReference>
<dbReference type="GO" id="GO:0005886">
    <property type="term" value="C:plasma membrane"/>
    <property type="evidence" value="ECO:0007669"/>
    <property type="project" value="TreeGrafter"/>
</dbReference>
<feature type="disulfide bond" evidence="23">
    <location>
        <begin position="516"/>
        <end position="550"/>
    </location>
</feature>
<comment type="caution">
    <text evidence="25">Lacks conserved residue(s) required for the propagation of feature annotation.</text>
</comment>
<dbReference type="Gene3D" id="2.130.10.10">
    <property type="entry name" value="YVTN repeat-like/Quinoprotein amine dehydrogenase"/>
    <property type="match status" value="1"/>
</dbReference>
<dbReference type="Gene3D" id="1.10.510.10">
    <property type="entry name" value="Transferase(Phosphotransferase) domain 1"/>
    <property type="match status" value="1"/>
</dbReference>
<dbReference type="SMART" id="SM00429">
    <property type="entry name" value="IPT"/>
    <property type="match status" value="3"/>
</dbReference>
<evidence type="ECO:0000256" key="10">
    <source>
        <dbReference type="ARBA" id="ARBA00022741"/>
    </source>
</evidence>
<evidence type="ECO:0000256" key="13">
    <source>
        <dbReference type="ARBA" id="ARBA00022843"/>
    </source>
</evidence>
<dbReference type="PRINTS" id="PR00109">
    <property type="entry name" value="TYRKINASE"/>
</dbReference>
<dbReference type="PROSITE" id="PS51004">
    <property type="entry name" value="SEMA"/>
    <property type="match status" value="1"/>
</dbReference>
<keyword evidence="14 27" id="KW-1133">Transmembrane helix</keyword>
<dbReference type="GO" id="GO:0016477">
    <property type="term" value="P:cell migration"/>
    <property type="evidence" value="ECO:0007669"/>
    <property type="project" value="TreeGrafter"/>
</dbReference>
<comment type="subcellular location">
    <subcellularLocation>
        <location evidence="1">Endomembrane system</location>
    </subcellularLocation>
    <subcellularLocation>
        <location evidence="2">Membrane</location>
        <topology evidence="2">Single-pass type I membrane protein</topology>
    </subcellularLocation>
</comment>
<dbReference type="GeneID" id="107667025"/>
<dbReference type="InterPro" id="IPR017441">
    <property type="entry name" value="Protein_kinase_ATP_BS"/>
</dbReference>
<evidence type="ECO:0000256" key="17">
    <source>
        <dbReference type="ARBA" id="ARBA00023157"/>
    </source>
</evidence>
<feature type="disulfide bond" evidence="23">
    <location>
        <begin position="129"/>
        <end position="137"/>
    </location>
</feature>
<dbReference type="FunFam" id="3.30.1680.10:FF:000006">
    <property type="entry name" value="Macrophage-stimulating 1 receptor b"/>
    <property type="match status" value="1"/>
</dbReference>
<dbReference type="GO" id="GO:0012505">
    <property type="term" value="C:endomembrane system"/>
    <property type="evidence" value="ECO:0007669"/>
    <property type="project" value="UniProtKB-SubCell"/>
</dbReference>
<dbReference type="PROSITE" id="PS50011">
    <property type="entry name" value="PROTEIN_KINASE_DOM"/>
    <property type="match status" value="1"/>
</dbReference>
<keyword evidence="19" id="KW-0325">Glycoprotein</keyword>
<dbReference type="RefSeq" id="XP_016314091.1">
    <property type="nucleotide sequence ID" value="XM_016458605.1"/>
</dbReference>
<evidence type="ECO:0000256" key="1">
    <source>
        <dbReference type="ARBA" id="ARBA00004308"/>
    </source>
</evidence>
<dbReference type="GO" id="GO:0004714">
    <property type="term" value="F:transmembrane receptor protein tyrosine kinase activity"/>
    <property type="evidence" value="ECO:0007669"/>
    <property type="project" value="UniProtKB-EC"/>
</dbReference>
<feature type="modified residue" description="Phosphotyrosine; by autocatalysis" evidence="24">
    <location>
        <position position="1207"/>
    </location>
</feature>
<feature type="disulfide bond" evidence="23">
    <location>
        <begin position="531"/>
        <end position="541"/>
    </location>
</feature>
<dbReference type="InterPro" id="IPR015943">
    <property type="entry name" value="WD40/YVTN_repeat-like_dom_sf"/>
</dbReference>
<evidence type="ECO:0000256" key="23">
    <source>
        <dbReference type="PIRSR" id="PIRSR000617-3"/>
    </source>
</evidence>
<keyword evidence="17 23" id="KW-1015">Disulfide bond</keyword>
<dbReference type="PIRSF" id="PIRSF000617">
    <property type="entry name" value="TyrPK_HGF-R"/>
    <property type="match status" value="1"/>
</dbReference>
<accession>A0A671NY27</accession>
<keyword evidence="32" id="KW-1185">Reference proteome</keyword>
<evidence type="ECO:0000259" key="29">
    <source>
        <dbReference type="PROSITE" id="PS50011"/>
    </source>
</evidence>
<dbReference type="InterPro" id="IPR016244">
    <property type="entry name" value="Tyr_kinase_HGF/MSP_rcpt"/>
</dbReference>
<proteinExistence type="inferred from homology"/>
<feature type="disulfide bond" evidence="23">
    <location>
        <begin position="375"/>
        <end position="396"/>
    </location>
</feature>
<keyword evidence="12 22" id="KW-0067">ATP-binding</keyword>
<dbReference type="Pfam" id="PF01833">
    <property type="entry name" value="TIG"/>
    <property type="match status" value="3"/>
</dbReference>
<keyword evidence="6" id="KW-0808">Transferase</keyword>
<feature type="binding site" evidence="22">
    <location>
        <begin position="1057"/>
        <end position="1065"/>
    </location>
    <ligand>
        <name>ATP</name>
        <dbReference type="ChEBI" id="CHEBI:30616"/>
    </ligand>
</feature>
<evidence type="ECO:0000256" key="18">
    <source>
        <dbReference type="ARBA" id="ARBA00023170"/>
    </source>
</evidence>
<keyword evidence="9" id="KW-0677">Repeat</keyword>
<dbReference type="PROSITE" id="PS00107">
    <property type="entry name" value="PROTEIN_KINASE_ATP"/>
    <property type="match status" value="1"/>
</dbReference>